<name>A0A317VRN7_ASPEC</name>
<dbReference type="VEuPathDB" id="FungiDB:BO83DRAFT_387580"/>
<organism evidence="2 3">
    <name type="scientific">Aspergillus eucalypticola (strain CBS 122712 / IBT 29274)</name>
    <dbReference type="NCBI Taxonomy" id="1448314"/>
    <lineage>
        <taxon>Eukaryota</taxon>
        <taxon>Fungi</taxon>
        <taxon>Dikarya</taxon>
        <taxon>Ascomycota</taxon>
        <taxon>Pezizomycotina</taxon>
        <taxon>Eurotiomycetes</taxon>
        <taxon>Eurotiomycetidae</taxon>
        <taxon>Eurotiales</taxon>
        <taxon>Aspergillaceae</taxon>
        <taxon>Aspergillus</taxon>
        <taxon>Aspergillus subgen. Circumdati</taxon>
    </lineage>
</organism>
<proteinExistence type="predicted"/>
<protein>
    <submittedName>
        <fullName evidence="2">Uncharacterized protein</fullName>
    </submittedName>
</protein>
<gene>
    <name evidence="2" type="ORF">BO83DRAFT_387580</name>
</gene>
<feature type="region of interest" description="Disordered" evidence="1">
    <location>
        <begin position="1"/>
        <end position="26"/>
    </location>
</feature>
<dbReference type="RefSeq" id="XP_025389088.1">
    <property type="nucleotide sequence ID" value="XM_025532722.1"/>
</dbReference>
<reference evidence="2" key="1">
    <citation type="submission" date="2016-12" db="EMBL/GenBank/DDBJ databases">
        <title>The genomes of Aspergillus section Nigri reveals drivers in fungal speciation.</title>
        <authorList>
            <consortium name="DOE Joint Genome Institute"/>
            <person name="Vesth T.C."/>
            <person name="Nybo J."/>
            <person name="Theobald S."/>
            <person name="Brandl J."/>
            <person name="Frisvad J.C."/>
            <person name="Nielsen K.F."/>
            <person name="Lyhne E.K."/>
            <person name="Kogle M.E."/>
            <person name="Kuo A."/>
            <person name="Riley R."/>
            <person name="Clum A."/>
            <person name="Nolan M."/>
            <person name="Lipzen A."/>
            <person name="Salamov A."/>
            <person name="Henrissat B."/>
            <person name="Wiebenga A."/>
            <person name="De vries R.P."/>
            <person name="Grigoriev I.V."/>
            <person name="Mortensen U.H."/>
            <person name="Andersen M.R."/>
            <person name="Baker S.E."/>
        </authorList>
    </citation>
    <scope>NUCLEOTIDE SEQUENCE</scope>
    <source>
        <strain evidence="2">CBS 122712</strain>
    </source>
</reference>
<evidence type="ECO:0000313" key="3">
    <source>
        <dbReference type="Proteomes" id="UP000246171"/>
    </source>
</evidence>
<sequence length="178" mass="20166">MTQLSPPLREASDGTSDFTRKEEIRPNREPRGPAIWLEEKGIHCYHVICGYYILSGDVAHQSKNWLINYKNPLKEQAIVSGIITVGAGATTEKPVNFYFVEQKRWSNFKISHTTIDFFFKAKCPILVNVLMVPNLLKTKVTFVASKVYHDFRQTIVRGGLSGGTGGNLLFIARRRTSY</sequence>
<dbReference type="OrthoDB" id="4471998at2759"/>
<accession>A0A317VRN7</accession>
<dbReference type="EMBL" id="MSFU01000009">
    <property type="protein sequence ID" value="PWY75558.1"/>
    <property type="molecule type" value="Genomic_DNA"/>
</dbReference>
<evidence type="ECO:0000313" key="2">
    <source>
        <dbReference type="EMBL" id="PWY75558.1"/>
    </source>
</evidence>
<dbReference type="GeneID" id="37054684"/>
<dbReference type="Proteomes" id="UP000246171">
    <property type="component" value="Unassembled WGS sequence"/>
</dbReference>
<dbReference type="AlphaFoldDB" id="A0A317VRN7"/>
<comment type="caution">
    <text evidence="2">The sequence shown here is derived from an EMBL/GenBank/DDBJ whole genome shotgun (WGS) entry which is preliminary data.</text>
</comment>
<evidence type="ECO:0000256" key="1">
    <source>
        <dbReference type="SAM" id="MobiDB-lite"/>
    </source>
</evidence>
<keyword evidence="3" id="KW-1185">Reference proteome</keyword>